<dbReference type="Proteomes" id="UP000037751">
    <property type="component" value="Unassembled WGS sequence"/>
</dbReference>
<dbReference type="STRING" id="77020.A0A0M9VQ70"/>
<dbReference type="EMBL" id="LGAV01000002">
    <property type="protein sequence ID" value="KOS15213.1"/>
    <property type="molecule type" value="Genomic_DNA"/>
</dbReference>
<evidence type="ECO:0000313" key="3">
    <source>
        <dbReference type="EMBL" id="KOS15213.1"/>
    </source>
</evidence>
<keyword evidence="1" id="KW-0378">Hydrolase</keyword>
<evidence type="ECO:0000256" key="2">
    <source>
        <dbReference type="SAM" id="SignalP"/>
    </source>
</evidence>
<dbReference type="Gene3D" id="3.40.50.1240">
    <property type="entry name" value="Phosphoglycerate mutase-like"/>
    <property type="match status" value="1"/>
</dbReference>
<gene>
    <name evidence="3" type="ORF">Malapachy_2241</name>
</gene>
<reference evidence="3 4" key="1">
    <citation type="submission" date="2015-07" db="EMBL/GenBank/DDBJ databases">
        <title>Draft Genome Sequence of Malassezia furfur CBS1878 and Malassezia pachydermatis CBS1879.</title>
        <authorList>
            <person name="Triana S."/>
            <person name="Ohm R."/>
            <person name="Gonzalez A."/>
            <person name="DeCock H."/>
            <person name="Restrepo S."/>
            <person name="Celis A."/>
        </authorList>
    </citation>
    <scope>NUCLEOTIDE SEQUENCE [LARGE SCALE GENOMIC DNA]</scope>
    <source>
        <strain evidence="3 4">CBS 1879</strain>
    </source>
</reference>
<evidence type="ECO:0000313" key="4">
    <source>
        <dbReference type="Proteomes" id="UP000037751"/>
    </source>
</evidence>
<keyword evidence="4" id="KW-1185">Reference proteome</keyword>
<dbReference type="AlphaFoldDB" id="A0A0M9VQ70"/>
<dbReference type="RefSeq" id="XP_017992845.1">
    <property type="nucleotide sequence ID" value="XM_018136733.1"/>
</dbReference>
<evidence type="ECO:0000256" key="1">
    <source>
        <dbReference type="ARBA" id="ARBA00022801"/>
    </source>
</evidence>
<sequence length="544" mass="60382">MVSASALVFAAAIAAPSAYYEVPASGGGSVKAPSPTPALAYDPAFPTDIGHAGPTSPGGWPFRAQVDAFNVTQPDDDKAMQLHWVPKDAAASGATSDDIFRNLGAPSPYRPSRDLFPDTMAYQAVPPTCSIKQVHIISRHGSRYPTDGTSQGPGQLAERLQKAKSSGTLQAHGDLAFLQSWEYQLGDSLLTNQGAHDMFQAGSRAYYNYAALLRHQKGKPIIRTTSQRRMLDSARYWAMGFFGWNAAEQVHFEVLDEAKNQNSTLSPKYACPNARDVTFKFGRQMMAEWNAKFVPPITERLQRMLTGYELDDQDTINMMSMCAYETAGMGYSHFCGLFTKEEWEDFEYAADLHFQGDHGFLNPMGKAQGIGWVSEFLARLTNKPFQGPVTSQNRTMDTNTTYFPLDQPIYVDFTHDTVLTSIFTALNLTQLADPLTTAHADPHRTYRTSWVTPFAARFVFEVLTCEDQDYIRMKMNDAIVPLNEDQGCAKPRRDGLCPVRGFVNELKRAYESSRFDLACFGDNGTDFIVQGPARFGTLDQAQIL</sequence>
<dbReference type="PROSITE" id="PS00616">
    <property type="entry name" value="HIS_ACID_PHOSPHAT_1"/>
    <property type="match status" value="1"/>
</dbReference>
<accession>A0A0M9VQ70</accession>
<dbReference type="InterPro" id="IPR029033">
    <property type="entry name" value="His_PPase_superfam"/>
</dbReference>
<name>A0A0M9VQ70_9BASI</name>
<feature type="signal peptide" evidence="2">
    <location>
        <begin position="1"/>
        <end position="20"/>
    </location>
</feature>
<dbReference type="PANTHER" id="PTHR20963:SF42">
    <property type="entry name" value="PHOSPHOGLYCERATE MUTASE-LIKE PROTEIN"/>
    <property type="match status" value="1"/>
</dbReference>
<dbReference type="InterPro" id="IPR033379">
    <property type="entry name" value="Acid_Pase_AS"/>
</dbReference>
<organism evidence="3 4">
    <name type="scientific">Malassezia pachydermatis</name>
    <dbReference type="NCBI Taxonomy" id="77020"/>
    <lineage>
        <taxon>Eukaryota</taxon>
        <taxon>Fungi</taxon>
        <taxon>Dikarya</taxon>
        <taxon>Basidiomycota</taxon>
        <taxon>Ustilaginomycotina</taxon>
        <taxon>Malasseziomycetes</taxon>
        <taxon>Malasseziales</taxon>
        <taxon>Malasseziaceae</taxon>
        <taxon>Malassezia</taxon>
    </lineage>
</organism>
<dbReference type="SUPFAM" id="SSF53254">
    <property type="entry name" value="Phosphoglycerate mutase-like"/>
    <property type="match status" value="1"/>
</dbReference>
<protein>
    <submittedName>
        <fullName evidence="3">Phosphoglycerate mutase-like protein</fullName>
    </submittedName>
</protein>
<dbReference type="GO" id="GO:0003993">
    <property type="term" value="F:acid phosphatase activity"/>
    <property type="evidence" value="ECO:0007669"/>
    <property type="project" value="TreeGrafter"/>
</dbReference>
<dbReference type="CDD" id="cd07061">
    <property type="entry name" value="HP_HAP_like"/>
    <property type="match status" value="1"/>
</dbReference>
<comment type="caution">
    <text evidence="3">The sequence shown here is derived from an EMBL/GenBank/DDBJ whole genome shotgun (WGS) entry which is preliminary data.</text>
</comment>
<dbReference type="VEuPathDB" id="FungiDB:Malapachy_2241"/>
<dbReference type="InterPro" id="IPR000560">
    <property type="entry name" value="His_Pase_clade-2"/>
</dbReference>
<proteinExistence type="predicted"/>
<dbReference type="GeneID" id="28728608"/>
<feature type="chain" id="PRO_5005839193" evidence="2">
    <location>
        <begin position="21"/>
        <end position="544"/>
    </location>
</feature>
<dbReference type="PANTHER" id="PTHR20963">
    <property type="entry name" value="MULTIPLE INOSITOL POLYPHOSPHATE PHOSPHATASE-RELATED"/>
    <property type="match status" value="1"/>
</dbReference>
<dbReference type="OrthoDB" id="6509975at2759"/>
<keyword evidence="2" id="KW-0732">Signal</keyword>
<dbReference type="Pfam" id="PF00328">
    <property type="entry name" value="His_Phos_2"/>
    <property type="match status" value="1"/>
</dbReference>